<reference evidence="1" key="1">
    <citation type="submission" date="2018-11" db="EMBL/GenBank/DDBJ databases">
        <authorList>
            <person name="Alioto T."/>
            <person name="Alioto T."/>
        </authorList>
    </citation>
    <scope>NUCLEOTIDE SEQUENCE</scope>
</reference>
<accession>A0A8B6GR98</accession>
<evidence type="ECO:0000313" key="1">
    <source>
        <dbReference type="EMBL" id="VDI68382.1"/>
    </source>
</evidence>
<dbReference type="EMBL" id="UYJE01008899">
    <property type="protein sequence ID" value="VDI68382.1"/>
    <property type="molecule type" value="Genomic_DNA"/>
</dbReference>
<organism evidence="1 2">
    <name type="scientific">Mytilus galloprovincialis</name>
    <name type="common">Mediterranean mussel</name>
    <dbReference type="NCBI Taxonomy" id="29158"/>
    <lineage>
        <taxon>Eukaryota</taxon>
        <taxon>Metazoa</taxon>
        <taxon>Spiralia</taxon>
        <taxon>Lophotrochozoa</taxon>
        <taxon>Mollusca</taxon>
        <taxon>Bivalvia</taxon>
        <taxon>Autobranchia</taxon>
        <taxon>Pteriomorphia</taxon>
        <taxon>Mytilida</taxon>
        <taxon>Mytiloidea</taxon>
        <taxon>Mytilidae</taxon>
        <taxon>Mytilinae</taxon>
        <taxon>Mytilus</taxon>
    </lineage>
</organism>
<sequence>MQALFANNIHNLEMVQRRAARFVTGINHRTTSVTNLLHQLQWPTLQERRATNNVIMMYRIVNHLVAIPTSCLIPTAATLRGHNQRFLVPIARTQLYQHSFFPDAITLWHSLPSTTVACNSIDTFKYELQKTKLY</sequence>
<dbReference type="AlphaFoldDB" id="A0A8B6GR98"/>
<keyword evidence="2" id="KW-1185">Reference proteome</keyword>
<comment type="caution">
    <text evidence="1">The sequence shown here is derived from an EMBL/GenBank/DDBJ whole genome shotgun (WGS) entry which is preliminary data.</text>
</comment>
<evidence type="ECO:0000313" key="2">
    <source>
        <dbReference type="Proteomes" id="UP000596742"/>
    </source>
</evidence>
<name>A0A8B6GR98_MYTGA</name>
<gene>
    <name evidence="1" type="ORF">MGAL_10B045752</name>
</gene>
<dbReference type="Proteomes" id="UP000596742">
    <property type="component" value="Unassembled WGS sequence"/>
</dbReference>
<dbReference type="OrthoDB" id="6154697at2759"/>
<protein>
    <submittedName>
        <fullName evidence="1">Uncharacterized protein</fullName>
    </submittedName>
</protein>
<proteinExistence type="predicted"/>